<proteinExistence type="predicted"/>
<dbReference type="RefSeq" id="WP_249724865.1">
    <property type="nucleotide sequence ID" value="NZ_AP031286.1"/>
</dbReference>
<protein>
    <submittedName>
        <fullName evidence="1">DUF4238 domain-containing protein</fullName>
    </submittedName>
</protein>
<evidence type="ECO:0000313" key="1">
    <source>
        <dbReference type="EMBL" id="CAH8245554.1"/>
    </source>
</evidence>
<evidence type="ECO:0000313" key="2">
    <source>
        <dbReference type="Proteomes" id="UP001154322"/>
    </source>
</evidence>
<dbReference type="EMBL" id="CALYLO010000003">
    <property type="protein sequence ID" value="CAH8245554.1"/>
    <property type="molecule type" value="Genomic_DNA"/>
</dbReference>
<comment type="caution">
    <text evidence="1">The sequence shown here is derived from an EMBL/GenBank/DDBJ whole genome shotgun (WGS) entry which is preliminary data.</text>
</comment>
<sequence>MGELSVKNLRKNHHYVSQSYLKAWANKHHRIWTYRTLVSHNAVPEWSQSSIRSIADHQHLFTRTIVGDESDEVEVWMDQEIESPAQIALSKARSNKPLNGQEWECLLRFVALHDIRSPANYIEHMKRWKLEMPNIMEEVMQATINMLEAGNDQGHNPANESNPDSKMIPMKVTKEISTDSEWGQLKTEVLLGRGLWLFSIRHVLLNTYRVLNTHTWSILQAPEGMEWITSDNPVVKLNYYGEGSYDFKGGWGNEGSEIIFPLSPELLLYTQVGNKARMNTVSIELATTLNRFIAENAHRHIFASNPTDGISSIIPRVVDKIAYDDEKREWETWHTRQMELEKEYQ</sequence>
<keyword evidence="2" id="KW-1185">Reference proteome</keyword>
<reference evidence="1" key="1">
    <citation type="submission" date="2022-06" db="EMBL/GenBank/DDBJ databases">
        <authorList>
            <person name="Dietemann V."/>
            <person name="Ory F."/>
            <person name="Dainat B."/>
            <person name="Oberhansli S."/>
        </authorList>
    </citation>
    <scope>NUCLEOTIDE SEQUENCE</scope>
    <source>
        <strain evidence="1">Ena-SAMPLE-TAB-26-04-2022-14:26:32:270-5432</strain>
    </source>
</reference>
<dbReference type="Pfam" id="PF14022">
    <property type="entry name" value="DUF4238"/>
    <property type="match status" value="1"/>
</dbReference>
<organism evidence="1 2">
    <name type="scientific">Paenibacillus melissococcoides</name>
    <dbReference type="NCBI Taxonomy" id="2912268"/>
    <lineage>
        <taxon>Bacteria</taxon>
        <taxon>Bacillati</taxon>
        <taxon>Bacillota</taxon>
        <taxon>Bacilli</taxon>
        <taxon>Bacillales</taxon>
        <taxon>Paenibacillaceae</taxon>
        <taxon>Paenibacillus</taxon>
    </lineage>
</organism>
<name>A0ABM9G221_9BACL</name>
<dbReference type="Proteomes" id="UP001154322">
    <property type="component" value="Unassembled WGS sequence"/>
</dbReference>
<gene>
    <name evidence="1" type="ORF">WJ0W_002789</name>
</gene>
<accession>A0ABM9G221</accession>
<dbReference type="InterPro" id="IPR025332">
    <property type="entry name" value="DUF4238"/>
</dbReference>